<dbReference type="Gene3D" id="2.30.42.10">
    <property type="match status" value="1"/>
</dbReference>
<evidence type="ECO:0000256" key="3">
    <source>
        <dbReference type="ARBA" id="ARBA00022490"/>
    </source>
</evidence>
<keyword evidence="4 7" id="KW-0645">Protease</keyword>
<keyword evidence="6 7" id="KW-0720">Serine protease</keyword>
<dbReference type="Pfam" id="PF26550">
    <property type="entry name" value="Tricorn_2nd"/>
    <property type="match status" value="1"/>
</dbReference>
<evidence type="ECO:0000313" key="13">
    <source>
        <dbReference type="Proteomes" id="UP000239590"/>
    </source>
</evidence>
<evidence type="ECO:0000256" key="6">
    <source>
        <dbReference type="ARBA" id="ARBA00022825"/>
    </source>
</evidence>
<dbReference type="Pfam" id="PF03572">
    <property type="entry name" value="Peptidase_S41"/>
    <property type="match status" value="1"/>
</dbReference>
<dbReference type="EC" id="3.4.21.-" evidence="7"/>
<dbReference type="PANTHER" id="PTHR43253">
    <property type="entry name" value="TRICORN PROTEASE HOMOLOG 2-RELATED"/>
    <property type="match status" value="1"/>
</dbReference>
<feature type="compositionally biased region" description="Basic and acidic residues" evidence="9">
    <location>
        <begin position="547"/>
        <end position="592"/>
    </location>
</feature>
<dbReference type="Gene3D" id="2.120.10.60">
    <property type="entry name" value="Tricorn protease N-terminal domain"/>
    <property type="match status" value="1"/>
</dbReference>
<gene>
    <name evidence="12" type="ORF">C5O19_01815</name>
</gene>
<dbReference type="InterPro" id="IPR011044">
    <property type="entry name" value="Quino_amine_DH_bsu"/>
</dbReference>
<dbReference type="InterPro" id="IPR029414">
    <property type="entry name" value="Tricorn_PDZ"/>
</dbReference>
<sequence length="1105" mass="121852">MRHLLLTALGALLLAQSPELKAQNSNETLLVRQPTLSKTHIAFTYGGDLWIANRDGSQPRRLTVAPGTESGPLFSPDGQTIAFTGTYDGNADIYTISINGGEPKRVTWHPSADVVRSWSPDGKHLLFTSTANSTTPRYPKLFTVSLNGELPQELPIIMSGNWASYSPDGQTIAYTTITDAFNTWKRYRGGMTTPIRLVNTKTMDSELIPHVNASDVQPVWIGSKVYFLSDRNRIMNVFEFDRSTKQVKQITQYTDYDVKTLTGNGSELVFEYAGRLHTLEPSSGKATPVPISISPEILALRPTWKNVSNMIRNASLSPSGVRVAIEARGDIYTVPAKKGDWRNLTHSDGTHDRDPIWSPKGDKIAYVSDASGEYQLHLVDQKGEKEPEVISLGEPSFYRLTEFSPDGKKILYQDKKLNLWYMDLSAKKPVKVATDTYGPSTNLEGHFSPDGKWIVYSEKQVNYLNTVFLHEIATGKATAITDGKSDAGNAVFSRDGKYVFFTASTNTGTTVSGLDMSAYDRRVTSSMYVVVLNAKDPSPFAPESDEEKVSDSEKGNDEKKADEKKSDKKDDSKKDKKSDAAKKDEPKKDEPTPKVVVDLEGIGQRILALPIPTAALGNLAVADGGKLFYVNYGDAVTAPSLNRFDLKERKSEPFLPGVAGYTLSADGKKLLYFSGGSNVGIVDVGGKVNPGDGKVDASGLQALIDPRHEWKQMIDEFWRIERDYFYVPNMHGADWKGVKEKYAKFLPHVAHRSDLNYLIGEMMGEMVVGHNYVSGGDFPEVKPIQIGLLGADYETDNGYYRFKKVYNGENWNPNLKAPLTQPGVTVKAGEYLIAVNGRPLRATDNVYSFFENLVGKQVVLKVNSKPSESGARTVTVVPIANETGLRQMDWVEGNRRKVDAATGGKVAYVYLPNTGSDGYTFFNRYYYSQLDKDAVIIDERFNGGGFVADYIIDMLNRPLLSYWNGREGKSFTSPAASIYGPKVMIVNEYAGSGGDALPNFFRRRNLGTIIGKRTWGGLVGISGYPSLIDGGSVTSPSFGIYSPDGKWEVENIGVAPDIEVEMTPKDTQNGKDPQLEKAIETVLDQLKKNPVKRLEAPAPDNRARD</sequence>
<protein>
    <recommendedName>
        <fullName evidence="7">Tricorn protease homolog</fullName>
        <ecNumber evidence="7">3.4.21.-</ecNumber>
    </recommendedName>
</protein>
<dbReference type="SUPFAM" id="SSF69304">
    <property type="entry name" value="Tricorn protease N-terminal domain"/>
    <property type="match status" value="1"/>
</dbReference>
<dbReference type="GO" id="GO:0005737">
    <property type="term" value="C:cytoplasm"/>
    <property type="evidence" value="ECO:0007669"/>
    <property type="project" value="UniProtKB-SubCell"/>
</dbReference>
<dbReference type="AlphaFoldDB" id="A0A2S7ILA5"/>
<keyword evidence="13" id="KW-1185">Reference proteome</keyword>
<feature type="active site" description="Charge relay system" evidence="8">
    <location>
        <position position="770"/>
    </location>
</feature>
<dbReference type="PANTHER" id="PTHR43253:SF1">
    <property type="entry name" value="TRICORN PROTEASE HOMOLOG 2-RELATED"/>
    <property type="match status" value="1"/>
</dbReference>
<comment type="similarity">
    <text evidence="2 7">Belongs to the peptidase S41B family.</text>
</comment>
<keyword evidence="10" id="KW-0732">Signal</keyword>
<dbReference type="SUPFAM" id="SSF50156">
    <property type="entry name" value="PDZ domain-like"/>
    <property type="match status" value="1"/>
</dbReference>
<dbReference type="EMBL" id="PTRA01000001">
    <property type="protein sequence ID" value="PQA58436.1"/>
    <property type="molecule type" value="Genomic_DNA"/>
</dbReference>
<dbReference type="GO" id="GO:0006508">
    <property type="term" value="P:proteolysis"/>
    <property type="evidence" value="ECO:0007669"/>
    <property type="project" value="UniProtKB-UniRule"/>
</dbReference>
<dbReference type="InterPro" id="IPR029045">
    <property type="entry name" value="ClpP/crotonase-like_dom_sf"/>
</dbReference>
<evidence type="ECO:0000256" key="9">
    <source>
        <dbReference type="SAM" id="MobiDB-lite"/>
    </source>
</evidence>
<dbReference type="Proteomes" id="UP000239590">
    <property type="component" value="Unassembled WGS sequence"/>
</dbReference>
<dbReference type="SUPFAM" id="SSF52096">
    <property type="entry name" value="ClpP/crotonase"/>
    <property type="match status" value="1"/>
</dbReference>
<proteinExistence type="inferred from homology"/>
<accession>A0A2S7ILA5</accession>
<dbReference type="RefSeq" id="WP_104709654.1">
    <property type="nucleotide sequence ID" value="NZ_PTRA01000001.1"/>
</dbReference>
<feature type="active site" description="Charge relay system" evidence="8">
    <location>
        <position position="1050"/>
    </location>
</feature>
<evidence type="ECO:0000256" key="7">
    <source>
        <dbReference type="PIRNR" id="PIRNR036421"/>
    </source>
</evidence>
<organism evidence="12 13">
    <name type="scientific">Siphonobacter curvatus</name>
    <dbReference type="NCBI Taxonomy" id="2094562"/>
    <lineage>
        <taxon>Bacteria</taxon>
        <taxon>Pseudomonadati</taxon>
        <taxon>Bacteroidota</taxon>
        <taxon>Cytophagia</taxon>
        <taxon>Cytophagales</taxon>
        <taxon>Cytophagaceae</taxon>
        <taxon>Siphonobacter</taxon>
    </lineage>
</organism>
<name>A0A2S7ILA5_9BACT</name>
<feature type="signal peptide" evidence="10">
    <location>
        <begin position="1"/>
        <end position="22"/>
    </location>
</feature>
<feature type="active site" description="Nucleophile" evidence="8">
    <location>
        <position position="992"/>
    </location>
</feature>
<evidence type="ECO:0000256" key="8">
    <source>
        <dbReference type="PIRSR" id="PIRSR036421-1"/>
    </source>
</evidence>
<evidence type="ECO:0000256" key="4">
    <source>
        <dbReference type="ARBA" id="ARBA00022670"/>
    </source>
</evidence>
<comment type="subcellular location">
    <subcellularLocation>
        <location evidence="1 7">Cytoplasm</location>
    </subcellularLocation>
</comment>
<dbReference type="SUPFAM" id="SSF82171">
    <property type="entry name" value="DPP6 N-terminal domain-like"/>
    <property type="match status" value="1"/>
</dbReference>
<dbReference type="InterPro" id="IPR005151">
    <property type="entry name" value="Tail-specific_protease"/>
</dbReference>
<dbReference type="InterPro" id="IPR028204">
    <property type="entry name" value="Tricorn_C1"/>
</dbReference>
<feature type="chain" id="PRO_5015528445" description="Tricorn protease homolog" evidence="10">
    <location>
        <begin position="23"/>
        <end position="1105"/>
    </location>
</feature>
<dbReference type="SMART" id="SM00245">
    <property type="entry name" value="TSPc"/>
    <property type="match status" value="1"/>
</dbReference>
<evidence type="ECO:0000259" key="11">
    <source>
        <dbReference type="SMART" id="SM00245"/>
    </source>
</evidence>
<dbReference type="Gene3D" id="3.30.750.44">
    <property type="match status" value="1"/>
</dbReference>
<dbReference type="Gene3D" id="3.90.226.10">
    <property type="entry name" value="2-enoyl-CoA Hydratase, Chain A, domain 1"/>
    <property type="match status" value="1"/>
</dbReference>
<keyword evidence="5 7" id="KW-0378">Hydrolase</keyword>
<dbReference type="SUPFAM" id="SSF50969">
    <property type="entry name" value="YVTN repeat-like/Quinoprotein amine dehydrogenase"/>
    <property type="match status" value="1"/>
</dbReference>
<dbReference type="InterPro" id="IPR015943">
    <property type="entry name" value="WD40/YVTN_repeat-like_dom_sf"/>
</dbReference>
<reference evidence="13" key="1">
    <citation type="submission" date="2018-02" db="EMBL/GenBank/DDBJ databases">
        <title>Genome sequencing of Solimonas sp. HR-BB.</title>
        <authorList>
            <person name="Lee Y."/>
            <person name="Jeon C.O."/>
        </authorList>
    </citation>
    <scope>NUCLEOTIDE SEQUENCE [LARGE SCALE GENOMIC DNA]</scope>
    <source>
        <strain evidence="13">HR-U</strain>
    </source>
</reference>
<dbReference type="InterPro" id="IPR012393">
    <property type="entry name" value="Tricorn_protease"/>
</dbReference>
<evidence type="ECO:0000313" key="12">
    <source>
        <dbReference type="EMBL" id="PQA58436.1"/>
    </source>
</evidence>
<comment type="function">
    <text evidence="7">Degrades oligopeptides.</text>
</comment>
<dbReference type="OrthoDB" id="9815657at2"/>
<evidence type="ECO:0000256" key="5">
    <source>
        <dbReference type="ARBA" id="ARBA00022801"/>
    </source>
</evidence>
<dbReference type="Gene3D" id="2.130.10.10">
    <property type="entry name" value="YVTN repeat-like/Quinoprotein amine dehydrogenase"/>
    <property type="match status" value="1"/>
</dbReference>
<comment type="caution">
    <text evidence="12">The sequence shown here is derived from an EMBL/GenBank/DDBJ whole genome shotgun (WGS) entry which is preliminary data.</text>
</comment>
<keyword evidence="3 7" id="KW-0963">Cytoplasm</keyword>
<feature type="region of interest" description="Disordered" evidence="9">
    <location>
        <begin position="536"/>
        <end position="595"/>
    </location>
</feature>
<evidence type="ECO:0000256" key="2">
    <source>
        <dbReference type="ARBA" id="ARBA00008524"/>
    </source>
</evidence>
<evidence type="ECO:0000256" key="1">
    <source>
        <dbReference type="ARBA" id="ARBA00004496"/>
    </source>
</evidence>
<dbReference type="Pfam" id="PF14684">
    <property type="entry name" value="Tricorn_C1"/>
    <property type="match status" value="1"/>
</dbReference>
<dbReference type="Pfam" id="PF14685">
    <property type="entry name" value="PDZ_Tricorn"/>
    <property type="match status" value="1"/>
</dbReference>
<evidence type="ECO:0000256" key="10">
    <source>
        <dbReference type="SAM" id="SignalP"/>
    </source>
</evidence>
<dbReference type="PIRSF" id="PIRSF036421">
    <property type="entry name" value="Tricorn_protease"/>
    <property type="match status" value="1"/>
</dbReference>
<dbReference type="CDD" id="cd07562">
    <property type="entry name" value="Peptidase_S41_TRI"/>
    <property type="match status" value="1"/>
</dbReference>
<dbReference type="Pfam" id="PF26549">
    <property type="entry name" value="Tricorn_N"/>
    <property type="match status" value="1"/>
</dbReference>
<dbReference type="GO" id="GO:0008236">
    <property type="term" value="F:serine-type peptidase activity"/>
    <property type="evidence" value="ECO:0007669"/>
    <property type="project" value="UniProtKB-UniRule"/>
</dbReference>
<dbReference type="InterPro" id="IPR036034">
    <property type="entry name" value="PDZ_sf"/>
</dbReference>
<feature type="domain" description="Tail specific protease" evidence="11">
    <location>
        <begin position="869"/>
        <end position="1061"/>
    </location>
</feature>